<feature type="transmembrane region" description="Helical" evidence="1">
    <location>
        <begin position="17"/>
        <end position="36"/>
    </location>
</feature>
<sequence length="84" mass="8791">MDTGNAGWSAWTWGERVGALVGFAAVVLLFWAAVQYGAGNDVAFFGLALALALGVSGLGIHVAAREARYRRQARDEGSAATPPR</sequence>
<comment type="caution">
    <text evidence="2">The sequence shown here is derived from an EMBL/GenBank/DDBJ whole genome shotgun (WGS) entry which is preliminary data.</text>
</comment>
<evidence type="ECO:0000313" key="3">
    <source>
        <dbReference type="Proteomes" id="UP001262835"/>
    </source>
</evidence>
<protein>
    <submittedName>
        <fullName evidence="2">Uncharacterized protein</fullName>
    </submittedName>
</protein>
<name>A0ABU3GNG7_9MICO</name>
<keyword evidence="1" id="KW-0472">Membrane</keyword>
<keyword evidence="1" id="KW-1133">Transmembrane helix</keyword>
<evidence type="ECO:0000313" key="2">
    <source>
        <dbReference type="EMBL" id="MDT3331441.1"/>
    </source>
</evidence>
<evidence type="ECO:0000256" key="1">
    <source>
        <dbReference type="SAM" id="Phobius"/>
    </source>
</evidence>
<dbReference type="Proteomes" id="UP001262835">
    <property type="component" value="Unassembled WGS sequence"/>
</dbReference>
<reference evidence="2 3" key="1">
    <citation type="submission" date="2023-08" db="EMBL/GenBank/DDBJ databases">
        <title>Microbacterium aquilitoris sp. nov. and Microbacterium gwkjibeachense sp. nov., isolated from beach.</title>
        <authorList>
            <person name="Lee S.D."/>
            <person name="Yang H."/>
            <person name="Kim I."/>
        </authorList>
    </citation>
    <scope>NUCLEOTIDE SEQUENCE [LARGE SCALE GENOMIC DNA]</scope>
    <source>
        <strain evidence="2 3">KSW-18</strain>
    </source>
</reference>
<keyword evidence="3" id="KW-1185">Reference proteome</keyword>
<dbReference type="RefSeq" id="WP_020097424.1">
    <property type="nucleotide sequence ID" value="NZ_JAUZVT010000002.1"/>
</dbReference>
<feature type="transmembrane region" description="Helical" evidence="1">
    <location>
        <begin position="42"/>
        <end position="64"/>
    </location>
</feature>
<proteinExistence type="predicted"/>
<keyword evidence="1" id="KW-0812">Transmembrane</keyword>
<dbReference type="EMBL" id="JAUZVT010000002">
    <property type="protein sequence ID" value="MDT3331441.1"/>
    <property type="molecule type" value="Genomic_DNA"/>
</dbReference>
<gene>
    <name evidence="2" type="ORF">Q9S78_12275</name>
</gene>
<accession>A0ABU3GNG7</accession>
<organism evidence="2 3">
    <name type="scientific">Microbacterium aquilitoris</name>
    <dbReference type="NCBI Taxonomy" id="3067307"/>
    <lineage>
        <taxon>Bacteria</taxon>
        <taxon>Bacillati</taxon>
        <taxon>Actinomycetota</taxon>
        <taxon>Actinomycetes</taxon>
        <taxon>Micrococcales</taxon>
        <taxon>Microbacteriaceae</taxon>
        <taxon>Microbacterium</taxon>
    </lineage>
</organism>